<evidence type="ECO:0000313" key="3">
    <source>
        <dbReference type="Proteomes" id="UP000182589"/>
    </source>
</evidence>
<protein>
    <submittedName>
        <fullName evidence="2">Aspartyl protease</fullName>
    </submittedName>
</protein>
<dbReference type="Gene3D" id="2.40.70.10">
    <property type="entry name" value="Acid Proteases"/>
    <property type="match status" value="1"/>
</dbReference>
<reference evidence="2" key="1">
    <citation type="submission" date="2016-10" db="EMBL/GenBank/DDBJ databases">
        <authorList>
            <person name="de Groot N.N."/>
        </authorList>
    </citation>
    <scope>NUCLEOTIDE SEQUENCE [LARGE SCALE GENOMIC DNA]</scope>
    <source>
        <strain evidence="2">DSM 12489</strain>
    </source>
</reference>
<dbReference type="GO" id="GO:0006508">
    <property type="term" value="P:proteolysis"/>
    <property type="evidence" value="ECO:0007669"/>
    <property type="project" value="UniProtKB-KW"/>
</dbReference>
<dbReference type="EMBL" id="FNOJ01000033">
    <property type="protein sequence ID" value="SDX03025.1"/>
    <property type="molecule type" value="Genomic_DNA"/>
</dbReference>
<keyword evidence="3" id="KW-1185">Reference proteome</keyword>
<evidence type="ECO:0000313" key="1">
    <source>
        <dbReference type="EMBL" id="GLV14943.1"/>
    </source>
</evidence>
<keyword evidence="2" id="KW-0378">Hydrolase</keyword>
<keyword evidence="2" id="KW-0645">Protease</keyword>
<gene>
    <name evidence="1" type="ORF">Heshes_26280</name>
    <name evidence="2" type="ORF">SAMN04489725_1337</name>
</gene>
<name>A0A1H2YDH5_9BACL</name>
<dbReference type="Proteomes" id="UP000182589">
    <property type="component" value="Unassembled WGS sequence"/>
</dbReference>
<dbReference type="SUPFAM" id="SSF50630">
    <property type="entry name" value="Acid proteases"/>
    <property type="match status" value="1"/>
</dbReference>
<reference evidence="1" key="3">
    <citation type="submission" date="2023-02" db="EMBL/GenBank/DDBJ databases">
        <title>Proposal of a novel subspecies: Alicyclobacillus hesperidum subspecies aegle.</title>
        <authorList>
            <person name="Goto K."/>
            <person name="Fujii T."/>
            <person name="Yasui K."/>
            <person name="Mochida K."/>
            <person name="Kato-Tanaka Y."/>
            <person name="Morohoshi S."/>
            <person name="An S.Y."/>
            <person name="Kasai H."/>
            <person name="Yokota A."/>
        </authorList>
    </citation>
    <scope>NUCLEOTIDE SEQUENCE</scope>
    <source>
        <strain evidence="1">DSM 12766</strain>
    </source>
</reference>
<dbReference type="AlphaFoldDB" id="A0A1H2YDH5"/>
<dbReference type="Proteomes" id="UP001157137">
    <property type="component" value="Unassembled WGS sequence"/>
</dbReference>
<dbReference type="RefSeq" id="WP_006447481.1">
    <property type="nucleotide sequence ID" value="NZ_BSRA01000021.1"/>
</dbReference>
<sequence>MKIEIVGGILMTSMTITHKGTTKTLDNMIIDTGSAHTWINLDAVEDDVDVAPEDGDQIVTAFGIGGRDIAIRKRIDRVDFGTFRASDFQVDFGRLDYGISGLIGLDLLMAGNFVLDLARLTLYQTEATTE</sequence>
<reference evidence="3" key="2">
    <citation type="submission" date="2016-10" db="EMBL/GenBank/DDBJ databases">
        <authorList>
            <person name="Varghese N."/>
        </authorList>
    </citation>
    <scope>NUCLEOTIDE SEQUENCE [LARGE SCALE GENOMIC DNA]</scope>
    <source>
        <strain evidence="3">DSM 12489</strain>
    </source>
</reference>
<proteinExistence type="predicted"/>
<evidence type="ECO:0000313" key="2">
    <source>
        <dbReference type="EMBL" id="SDX03025.1"/>
    </source>
</evidence>
<dbReference type="Pfam" id="PF13650">
    <property type="entry name" value="Asp_protease_2"/>
    <property type="match status" value="1"/>
</dbReference>
<organism evidence="2 3">
    <name type="scientific">Alicyclobacillus hesperidum</name>
    <dbReference type="NCBI Taxonomy" id="89784"/>
    <lineage>
        <taxon>Bacteria</taxon>
        <taxon>Bacillati</taxon>
        <taxon>Bacillota</taxon>
        <taxon>Bacilli</taxon>
        <taxon>Bacillales</taxon>
        <taxon>Alicyclobacillaceae</taxon>
        <taxon>Alicyclobacillus</taxon>
    </lineage>
</organism>
<dbReference type="STRING" id="89784.SAMN04489725_1337"/>
<accession>A0A1H2YDH5</accession>
<dbReference type="GO" id="GO:0008233">
    <property type="term" value="F:peptidase activity"/>
    <property type="evidence" value="ECO:0007669"/>
    <property type="project" value="UniProtKB-KW"/>
</dbReference>
<dbReference type="EMBL" id="BSRA01000021">
    <property type="protein sequence ID" value="GLV14943.1"/>
    <property type="molecule type" value="Genomic_DNA"/>
</dbReference>
<dbReference type="InterPro" id="IPR021109">
    <property type="entry name" value="Peptidase_aspartic_dom_sf"/>
</dbReference>